<dbReference type="EMBL" id="AAAJWF010000008">
    <property type="protein sequence ID" value="EAC7481532.1"/>
    <property type="molecule type" value="Genomic_DNA"/>
</dbReference>
<evidence type="ECO:0000313" key="14">
    <source>
        <dbReference type="Proteomes" id="UP000467536"/>
    </source>
</evidence>
<evidence type="ECO:0000313" key="15">
    <source>
        <dbReference type="Proteomes" id="UP000489121"/>
    </source>
</evidence>
<evidence type="ECO:0000313" key="17">
    <source>
        <dbReference type="Proteomes" id="UP000527632"/>
    </source>
</evidence>
<evidence type="ECO:0000313" key="5">
    <source>
        <dbReference type="EMBL" id="EAH4243131.1"/>
    </source>
</evidence>
<sequence>MTKIVKMSEKNEHGTLEQFYPETHAEAVKGLVSVSEEEKATWNEKETTAGAEQKANTALNSAKDYVDTIGKGTVIFKGANIMAAGQKYTWNSSKLKFGITLLFSRYDSANNTPLDYYYHSVFLSKAQLAELAGKGLLVPMPSATYGERKYLYVSETEVAGHNDNTNNASWALRQLTVM</sequence>
<reference evidence="10 11" key="1">
    <citation type="journal article" date="2018" name="BMC Genomics">
        <title>Genes significantly associated with lineage II food isolates of Listeria monocytogenes.</title>
        <authorList>
            <person name="Pirone-Davies C."/>
            <person name="Chen Y."/>
            <person name="Pightling A."/>
            <person name="Ryan G."/>
            <person name="Wang Y."/>
            <person name="Yao K."/>
            <person name="Hoffmann M."/>
            <person name="Allard M.W."/>
        </authorList>
    </citation>
    <scope>NUCLEOTIDE SEQUENCE [LARGE SCALE GENOMIC DNA]</scope>
    <source>
        <strain evidence="10 11">PNUSAL000550</strain>
    </source>
</reference>
<reference evidence="6 15" key="6">
    <citation type="submission" date="2019-09" db="EMBL/GenBank/DDBJ databases">
        <authorList>
            <consortium name="PulseNet: The National Subtyping Network for Foodborne Disease Surveillance"/>
            <person name="Tarr C.L."/>
            <person name="Trees E."/>
            <person name="Katz L.S."/>
            <person name="Carleton-Romer H.A."/>
            <person name="Stroika S."/>
            <person name="Kucerova Z."/>
            <person name="Roache K.F."/>
            <person name="Sabol A.L."/>
            <person name="Besser J."/>
            <person name="Gerner-Smidt P."/>
        </authorList>
    </citation>
    <scope>NUCLEOTIDE SEQUENCE [LARGE SCALE GENOMIC DNA]</scope>
    <source>
        <strain evidence="6 15">PNUSAL005692</strain>
    </source>
</reference>
<evidence type="ECO:0000313" key="4">
    <source>
        <dbReference type="EMBL" id="EAG9386897.1"/>
    </source>
</evidence>
<evidence type="ECO:0000313" key="11">
    <source>
        <dbReference type="Proteomes" id="UP000272537"/>
    </source>
</evidence>
<evidence type="ECO:0000313" key="13">
    <source>
        <dbReference type="Proteomes" id="UP000368512"/>
    </source>
</evidence>
<evidence type="ECO:0000313" key="16">
    <source>
        <dbReference type="Proteomes" id="UP000522199"/>
    </source>
</evidence>
<evidence type="ECO:0000313" key="8">
    <source>
        <dbReference type="EMBL" id="HAA8054274.1"/>
    </source>
</evidence>
<dbReference type="AlphaFoldDB" id="A0A3A6WVM4"/>
<reference evidence="4 16" key="4">
    <citation type="submission" date="2019-04" db="EMBL/GenBank/DDBJ databases">
        <authorList>
            <consortium name="GenomeTrakr network: Whole genome sequencing for foodborne pathogen traceback"/>
        </authorList>
    </citation>
    <scope>NUCLEOTIDE SEQUENCE [LARGE SCALE GENOMIC DNA]</scope>
    <source>
        <strain evidence="4 16">CFSAN072474</strain>
    </source>
</reference>
<dbReference type="Proteomes" id="UP000544530">
    <property type="component" value="Unassembled WGS sequence"/>
</dbReference>
<gene>
    <name evidence="1" type="ORF">ARY78_13785</name>
    <name evidence="3" type="ORF">CA369_05005</name>
    <name evidence="4" type="ORF">CW845_05290</name>
    <name evidence="2" type="ORF">DQ70_12645</name>
    <name evidence="10" type="ORF">DYZ80_00852</name>
    <name evidence="5" type="ORF">E5F58_14155</name>
    <name evidence="6" type="ORF">F6515_08470</name>
    <name evidence="7" type="ORF">FV747_02110</name>
    <name evidence="8" type="ORF">GHH22_14115</name>
    <name evidence="9" type="ORF">HZJ64_05110</name>
</gene>
<proteinExistence type="predicted"/>
<dbReference type="Proteomes" id="UP000365297">
    <property type="component" value="Unassembled WGS sequence"/>
</dbReference>
<dbReference type="Proteomes" id="UP000368512">
    <property type="component" value="Unassembled WGS sequence"/>
</dbReference>
<dbReference type="EMBL" id="AAAIXK010000008">
    <property type="protein sequence ID" value="EAC5551502.1"/>
    <property type="molecule type" value="Genomic_DNA"/>
</dbReference>
<dbReference type="Proteomes" id="UP000489121">
    <property type="component" value="Unassembled WGS sequence"/>
</dbReference>
<evidence type="ECO:0000313" key="1">
    <source>
        <dbReference type="EMBL" id="EAC5551502.1"/>
    </source>
</evidence>
<dbReference type="KEGG" id="lmok:CQ02_00740"/>
<evidence type="ECO:0000313" key="3">
    <source>
        <dbReference type="EMBL" id="EAG4461639.1"/>
    </source>
</evidence>
<reference evidence="9 19" key="8">
    <citation type="submission" date="2020-06" db="EMBL/GenBank/DDBJ databases">
        <title>Two Listeria outbreaks in Switzerland in 2018 and 2020.</title>
        <authorList>
            <person name="Stevens M.J.A."/>
            <person name="Bloemberg G."/>
            <person name="Nusch-Inderbinnen M."/>
            <person name="Stephan R."/>
        </authorList>
    </citation>
    <scope>NUCLEOTIDE SEQUENCE [LARGE SCALE GENOMIC DNA]</scope>
    <source>
        <strain evidence="9 19">N18-0707</strain>
    </source>
</reference>
<evidence type="ECO:0000313" key="6">
    <source>
        <dbReference type="EMBL" id="ECY9783028.1"/>
    </source>
</evidence>
<dbReference type="RefSeq" id="WP_003724955.1">
    <property type="nucleotide sequence ID" value="NC_021825.2"/>
</dbReference>
<dbReference type="Proteomes" id="UP000528151">
    <property type="component" value="Unassembled WGS sequence"/>
</dbReference>
<reference evidence="12 13" key="3">
    <citation type="submission" date="2018-06" db="EMBL/GenBank/DDBJ databases">
        <authorList>
            <consortium name="GenomeTrakr: Next Generation Sequencing Network for Food Pathogen Tracability"/>
        </authorList>
    </citation>
    <scope>NUCLEOTIDE SEQUENCE [LARGE SCALE GENOMIC DNA]</scope>
    <source>
        <strain evidence="2 13">CFSAN008042</strain>
        <strain evidence="3 18">CFSAN063727</strain>
        <strain evidence="1 12">FDA00007096</strain>
        <strain evidence="5 17">LS1344</strain>
    </source>
</reference>
<evidence type="ECO:0000313" key="7">
    <source>
        <dbReference type="EMBL" id="EDO0984790.1"/>
    </source>
</evidence>
<reference evidence="7 14" key="5">
    <citation type="submission" date="2019-08" db="EMBL/GenBank/DDBJ databases">
        <authorList>
            <person name="Ashton P.M."/>
            <person name="Dallman T."/>
            <person name="Nair S."/>
            <person name="De Pinna E."/>
            <person name="Peters T."/>
            <person name="Grant K."/>
        </authorList>
    </citation>
    <scope>NUCLEOTIDE SEQUENCE [LARGE SCALE GENOMIC DNA]</scope>
    <source>
        <strain evidence="7 14">788324</strain>
    </source>
</reference>
<evidence type="ECO:0000313" key="2">
    <source>
        <dbReference type="EMBL" id="EAC7481532.1"/>
    </source>
</evidence>
<evidence type="ECO:0000313" key="18">
    <source>
        <dbReference type="Proteomes" id="UP000528151"/>
    </source>
</evidence>
<dbReference type="EMBL" id="QXLS01000002">
    <property type="protein sequence ID" value="RKA09210.1"/>
    <property type="molecule type" value="Genomic_DNA"/>
</dbReference>
<accession>A0A3A6WVM4</accession>
<reference evidence="8" key="7">
    <citation type="submission" date="2019-10" db="EMBL/GenBank/DDBJ databases">
        <authorList>
            <consortium name="NCBI Pathogen Detection Project"/>
        </authorList>
    </citation>
    <scope>NUCLEOTIDE SEQUENCE</scope>
    <source>
        <strain evidence="8">09CEB371LM</strain>
    </source>
</reference>
<dbReference type="EMBL" id="AABGUK010000006">
    <property type="protein sequence ID" value="EAH4243131.1"/>
    <property type="molecule type" value="Genomic_DNA"/>
</dbReference>
<dbReference type="EMBL" id="JACAVN010000002">
    <property type="protein sequence ID" value="NYA01203.1"/>
    <property type="molecule type" value="Genomic_DNA"/>
</dbReference>
<organism evidence="8">
    <name type="scientific">Listeria monocytogenes</name>
    <dbReference type="NCBI Taxonomy" id="1639"/>
    <lineage>
        <taxon>Bacteria</taxon>
        <taxon>Bacillati</taxon>
        <taxon>Bacillota</taxon>
        <taxon>Bacilli</taxon>
        <taxon>Bacillales</taxon>
        <taxon>Listeriaceae</taxon>
        <taxon>Listeria</taxon>
    </lineage>
</organism>
<name>A0A3A6WVM4_LISMN</name>
<evidence type="ECO:0000313" key="9">
    <source>
        <dbReference type="EMBL" id="NYA01203.1"/>
    </source>
</evidence>
<evidence type="ECO:0000313" key="10">
    <source>
        <dbReference type="EMBL" id="RKA09210.1"/>
    </source>
</evidence>
<evidence type="ECO:0000313" key="19">
    <source>
        <dbReference type="Proteomes" id="UP000544530"/>
    </source>
</evidence>
<evidence type="ECO:0000313" key="12">
    <source>
        <dbReference type="Proteomes" id="UP000365297"/>
    </source>
</evidence>
<dbReference type="EMBL" id="AABEKY010000002">
    <property type="protein sequence ID" value="EAG9386897.1"/>
    <property type="molecule type" value="Genomic_DNA"/>
</dbReference>
<dbReference type="EMBL" id="DAAEEB010000012">
    <property type="protein sequence ID" value="HAA8054274.1"/>
    <property type="molecule type" value="Genomic_DNA"/>
</dbReference>
<comment type="caution">
    <text evidence="8">The sequence shown here is derived from an EMBL/GenBank/DDBJ whole genome shotgun (WGS) entry which is preliminary data.</text>
</comment>
<dbReference type="KEGG" id="lmv:Y193_00545"/>
<reference evidence="8" key="2">
    <citation type="journal article" date="2018" name="Genome Biol.">
        <title>SKESA: strategic k-mer extension for scrupulous assemblies.</title>
        <authorList>
            <person name="Souvorov A."/>
            <person name="Agarwala R."/>
            <person name="Lipman D.J."/>
        </authorList>
    </citation>
    <scope>NUCLEOTIDE SEQUENCE [LARGE SCALE GENOMIC DNA]</scope>
    <source>
        <strain evidence="8">09CEB371LM</strain>
    </source>
</reference>
<dbReference type="Proteomes" id="UP000527632">
    <property type="component" value="Unassembled WGS sequence"/>
</dbReference>
<dbReference type="EMBL" id="AABBZO010000004">
    <property type="protein sequence ID" value="EAG4461639.1"/>
    <property type="molecule type" value="Genomic_DNA"/>
</dbReference>
<protein>
    <submittedName>
        <fullName evidence="8">Uncharacterized protein</fullName>
    </submittedName>
</protein>
<dbReference type="EMBL" id="AALGDA010000022">
    <property type="protein sequence ID" value="ECY9783028.1"/>
    <property type="molecule type" value="Genomic_DNA"/>
</dbReference>
<dbReference type="Proteomes" id="UP000272537">
    <property type="component" value="Unassembled WGS sequence"/>
</dbReference>
<dbReference type="Proteomes" id="UP000840039">
    <property type="component" value="Unassembled WGS sequence"/>
</dbReference>
<dbReference type="Proteomes" id="UP000467536">
    <property type="component" value="Unassembled WGS sequence"/>
</dbReference>
<dbReference type="Proteomes" id="UP000522199">
    <property type="component" value="Unassembled WGS sequence"/>
</dbReference>
<dbReference type="EMBL" id="AANEHK010000001">
    <property type="protein sequence ID" value="EDO0984790.1"/>
    <property type="molecule type" value="Genomic_DNA"/>
</dbReference>